<dbReference type="InParanoid" id="G2QIG0"/>
<dbReference type="VEuPathDB" id="FungiDB:MYCTH_95577"/>
<proteinExistence type="predicted"/>
<evidence type="ECO:0000313" key="2">
    <source>
        <dbReference type="EMBL" id="AEO60334.1"/>
    </source>
</evidence>
<dbReference type="Proteomes" id="UP000007322">
    <property type="component" value="Chromosome 5"/>
</dbReference>
<evidence type="ECO:0000256" key="1">
    <source>
        <dbReference type="SAM" id="MobiDB-lite"/>
    </source>
</evidence>
<accession>G2QIG0</accession>
<name>G2QIG0_THET4</name>
<organism evidence="2 3">
    <name type="scientific">Thermothelomyces thermophilus (strain ATCC 42464 / BCRC 31852 / DSM 1799)</name>
    <name type="common">Sporotrichum thermophile</name>
    <dbReference type="NCBI Taxonomy" id="573729"/>
    <lineage>
        <taxon>Eukaryota</taxon>
        <taxon>Fungi</taxon>
        <taxon>Dikarya</taxon>
        <taxon>Ascomycota</taxon>
        <taxon>Pezizomycotina</taxon>
        <taxon>Sordariomycetes</taxon>
        <taxon>Sordariomycetidae</taxon>
        <taxon>Sordariales</taxon>
        <taxon>Chaetomiaceae</taxon>
        <taxon>Thermothelomyces</taxon>
    </lineage>
</organism>
<feature type="region of interest" description="Disordered" evidence="1">
    <location>
        <begin position="1"/>
        <end position="41"/>
    </location>
</feature>
<dbReference type="KEGG" id="mtm:MYCTH_95577"/>
<dbReference type="EMBL" id="CP003006">
    <property type="protein sequence ID" value="AEO60334.1"/>
    <property type="molecule type" value="Genomic_DNA"/>
</dbReference>
<dbReference type="GeneID" id="11511339"/>
<dbReference type="HOGENOM" id="CLU_1971995_0_0_1"/>
<dbReference type="eggNOG" id="ENOG502RKHP">
    <property type="taxonomic scope" value="Eukaryota"/>
</dbReference>
<reference evidence="2 3" key="1">
    <citation type="journal article" date="2011" name="Nat. Biotechnol.">
        <title>Comparative genomic analysis of the thermophilic biomass-degrading fungi Myceliophthora thermophila and Thielavia terrestris.</title>
        <authorList>
            <person name="Berka R.M."/>
            <person name="Grigoriev I.V."/>
            <person name="Otillar R."/>
            <person name="Salamov A."/>
            <person name="Grimwood J."/>
            <person name="Reid I."/>
            <person name="Ishmael N."/>
            <person name="John T."/>
            <person name="Darmond C."/>
            <person name="Moisan M.-C."/>
            <person name="Henrissat B."/>
            <person name="Coutinho P.M."/>
            <person name="Lombard V."/>
            <person name="Natvig D.O."/>
            <person name="Lindquist E."/>
            <person name="Schmutz J."/>
            <person name="Lucas S."/>
            <person name="Harris P."/>
            <person name="Powlowski J."/>
            <person name="Bellemare A."/>
            <person name="Taylor D."/>
            <person name="Butler G."/>
            <person name="de Vries R.P."/>
            <person name="Allijn I.E."/>
            <person name="van den Brink J."/>
            <person name="Ushinsky S."/>
            <person name="Storms R."/>
            <person name="Powell A.J."/>
            <person name="Paulsen I.T."/>
            <person name="Elbourne L.D.H."/>
            <person name="Baker S.E."/>
            <person name="Magnuson J."/>
            <person name="LaBoissiere S."/>
            <person name="Clutterbuck A.J."/>
            <person name="Martinez D."/>
            <person name="Wogulis M."/>
            <person name="de Leon A.L."/>
            <person name="Rey M.W."/>
            <person name="Tsang A."/>
        </authorList>
    </citation>
    <scope>NUCLEOTIDE SEQUENCE [LARGE SCALE GENOMIC DNA]</scope>
    <source>
        <strain evidence="3">ATCC 42464 / BCRC 31852 / DSM 1799</strain>
    </source>
</reference>
<dbReference type="AlphaFoldDB" id="G2QIG0"/>
<sequence length="127" mass="13150">MSPGQPARIISGGEEPLPCVSGGGGSSGGSGGNGGSTTRTWTRPACSFCLAYQAVKNRERVRRILADVCLRYDEAEALLARAARAESDEFSWGVVRLAGTMIQQVGRQLDALSDTVASMGGVDGATD</sequence>
<dbReference type="RefSeq" id="XP_003665579.1">
    <property type="nucleotide sequence ID" value="XM_003665531.1"/>
</dbReference>
<feature type="compositionally biased region" description="Gly residues" evidence="1">
    <location>
        <begin position="21"/>
        <end position="35"/>
    </location>
</feature>
<protein>
    <submittedName>
        <fullName evidence="2">Uncharacterized protein</fullName>
    </submittedName>
</protein>
<evidence type="ECO:0000313" key="3">
    <source>
        <dbReference type="Proteomes" id="UP000007322"/>
    </source>
</evidence>
<keyword evidence="3" id="KW-1185">Reference proteome</keyword>
<gene>
    <name evidence="2" type="ORF">MYCTH_95577</name>
</gene>